<feature type="domain" description="Histidine kinase" evidence="5">
    <location>
        <begin position="270"/>
        <end position="502"/>
    </location>
</feature>
<name>A0ABX2IH65_9RHOO</name>
<dbReference type="InterPro" id="IPR004358">
    <property type="entry name" value="Sig_transdc_His_kin-like_C"/>
</dbReference>
<feature type="transmembrane region" description="Helical" evidence="4">
    <location>
        <begin position="216"/>
        <end position="237"/>
    </location>
</feature>
<keyword evidence="4" id="KW-0812">Transmembrane</keyword>
<dbReference type="InterPro" id="IPR003594">
    <property type="entry name" value="HATPase_dom"/>
</dbReference>
<comment type="caution">
    <text evidence="6">The sequence shown here is derived from an EMBL/GenBank/DDBJ whole genome shotgun (WGS) entry which is preliminary data.</text>
</comment>
<evidence type="ECO:0000313" key="6">
    <source>
        <dbReference type="EMBL" id="NSL56118.1"/>
    </source>
</evidence>
<dbReference type="Pfam" id="PF02518">
    <property type="entry name" value="HATPase_c"/>
    <property type="match status" value="1"/>
</dbReference>
<dbReference type="InterPro" id="IPR021796">
    <property type="entry name" value="Tll0287-like_dom"/>
</dbReference>
<comment type="catalytic activity">
    <reaction evidence="1">
        <text>ATP + protein L-histidine = ADP + protein N-phospho-L-histidine.</text>
        <dbReference type="EC" id="2.7.13.3"/>
    </reaction>
</comment>
<reference evidence="6 7" key="1">
    <citation type="submission" date="2020-06" db="EMBL/GenBank/DDBJ databases">
        <title>Draft genome of Uliginosibacterium sp. IMCC34675.</title>
        <authorList>
            <person name="Song J."/>
        </authorList>
    </citation>
    <scope>NUCLEOTIDE SEQUENCE [LARGE SCALE GENOMIC DNA]</scope>
    <source>
        <strain evidence="6 7">IMCC34675</strain>
    </source>
</reference>
<keyword evidence="7" id="KW-1185">Reference proteome</keyword>
<dbReference type="SUPFAM" id="SSF55874">
    <property type="entry name" value="ATPase domain of HSP90 chaperone/DNA topoisomerase II/histidine kinase"/>
    <property type="match status" value="1"/>
</dbReference>
<keyword evidence="3" id="KW-0597">Phosphoprotein</keyword>
<evidence type="ECO:0000256" key="4">
    <source>
        <dbReference type="SAM" id="Phobius"/>
    </source>
</evidence>
<dbReference type="SMART" id="SM00387">
    <property type="entry name" value="HATPase_c"/>
    <property type="match status" value="1"/>
</dbReference>
<evidence type="ECO:0000256" key="3">
    <source>
        <dbReference type="ARBA" id="ARBA00022553"/>
    </source>
</evidence>
<proteinExistence type="predicted"/>
<dbReference type="InterPro" id="IPR036097">
    <property type="entry name" value="HisK_dim/P_sf"/>
</dbReference>
<dbReference type="RefSeq" id="WP_170022456.1">
    <property type="nucleotide sequence ID" value="NZ_JABCSC020000003.1"/>
</dbReference>
<dbReference type="Gene3D" id="1.10.287.130">
    <property type="match status" value="1"/>
</dbReference>
<organism evidence="6 7">
    <name type="scientific">Uliginosibacterium aquaticum</name>
    <dbReference type="NCBI Taxonomy" id="2731212"/>
    <lineage>
        <taxon>Bacteria</taxon>
        <taxon>Pseudomonadati</taxon>
        <taxon>Pseudomonadota</taxon>
        <taxon>Betaproteobacteria</taxon>
        <taxon>Rhodocyclales</taxon>
        <taxon>Zoogloeaceae</taxon>
        <taxon>Uliginosibacterium</taxon>
    </lineage>
</organism>
<dbReference type="InterPro" id="IPR036890">
    <property type="entry name" value="HATPase_C_sf"/>
</dbReference>
<dbReference type="SUPFAM" id="SSF47384">
    <property type="entry name" value="Homodimeric domain of signal transducing histidine kinase"/>
    <property type="match status" value="1"/>
</dbReference>
<dbReference type="PRINTS" id="PR00344">
    <property type="entry name" value="BCTRLSENSOR"/>
</dbReference>
<dbReference type="InterPro" id="IPR005467">
    <property type="entry name" value="His_kinase_dom"/>
</dbReference>
<gene>
    <name evidence="6" type="ORF">HJ583_013850</name>
</gene>
<dbReference type="EC" id="2.7.13.3" evidence="2"/>
<evidence type="ECO:0000256" key="2">
    <source>
        <dbReference type="ARBA" id="ARBA00012438"/>
    </source>
</evidence>
<dbReference type="Pfam" id="PF11845">
    <property type="entry name" value="Tll0287-like"/>
    <property type="match status" value="1"/>
</dbReference>
<dbReference type="Gene3D" id="3.30.565.10">
    <property type="entry name" value="Histidine kinase-like ATPase, C-terminal domain"/>
    <property type="match status" value="1"/>
</dbReference>
<dbReference type="Proteomes" id="UP000778523">
    <property type="component" value="Unassembled WGS sequence"/>
</dbReference>
<dbReference type="CDD" id="cd00082">
    <property type="entry name" value="HisKA"/>
    <property type="match status" value="1"/>
</dbReference>
<feature type="transmembrane region" description="Helical" evidence="4">
    <location>
        <begin position="20"/>
        <end position="40"/>
    </location>
</feature>
<dbReference type="PANTHER" id="PTHR43065">
    <property type="entry name" value="SENSOR HISTIDINE KINASE"/>
    <property type="match status" value="1"/>
</dbReference>
<dbReference type="EMBL" id="JABCSC020000003">
    <property type="protein sequence ID" value="NSL56118.1"/>
    <property type="molecule type" value="Genomic_DNA"/>
</dbReference>
<accession>A0ABX2IH65</accession>
<sequence length="511" mass="56200">MPQHPAYSAPLHPPASLRQLSVLLAVWTLLVAVSLALSISRIQQHAHDLMLEGARNVFRTIVAARAWNASSGGVYVPASEQNPPNPFLFSPSRDLHTDKLSLTQINPAYMTRQIAHQASLQGTLKIHMTSLRVLRPENSPDSWEKQSLARLEQGELEVGEVVERANEEKEFRFMAPLFVDKTCLGCHAHQGYAIGDVRGGISISQPWQDSATRNQIIHSSLLHALVFLLLAGGSLLAHRSLAKRWAQTEQAMSGLMQAEKMASMGRLVSGFSHELNTPLGVAISALSHHEHCLDDFGHLLQREEVPEQEIRALLTDMRESGQLAQSNLRRAANLVSGFKRSSTDIEREDIRHFKLREIVDEVLQTLSNVYKKTARIELDCPPELSMTSVPGLLDQIFTNLIVNSVTHAFGPEQSDGHIRIAIDSDGAGQILIGYADDGKGMSPAVQRRIFEPFFTTRQAQGGTGLGLYICYSLVTERLGGSIRCDSLPGAGTHFLIRLPQHTPTAPSGETP</sequence>
<evidence type="ECO:0000259" key="5">
    <source>
        <dbReference type="PROSITE" id="PS50109"/>
    </source>
</evidence>
<protein>
    <recommendedName>
        <fullName evidence="2">histidine kinase</fullName>
        <ecNumber evidence="2">2.7.13.3</ecNumber>
    </recommendedName>
</protein>
<evidence type="ECO:0000256" key="1">
    <source>
        <dbReference type="ARBA" id="ARBA00000085"/>
    </source>
</evidence>
<dbReference type="InterPro" id="IPR003661">
    <property type="entry name" value="HisK_dim/P_dom"/>
</dbReference>
<keyword evidence="4" id="KW-0472">Membrane</keyword>
<keyword evidence="4" id="KW-1133">Transmembrane helix</keyword>
<evidence type="ECO:0000313" key="7">
    <source>
        <dbReference type="Proteomes" id="UP000778523"/>
    </source>
</evidence>
<dbReference type="PROSITE" id="PS50109">
    <property type="entry name" value="HIS_KIN"/>
    <property type="match status" value="1"/>
</dbReference>